<dbReference type="EMBL" id="DF158655">
    <property type="protein sequence ID" value="GAB70053.1"/>
    <property type="molecule type" value="Genomic_DNA"/>
</dbReference>
<dbReference type="RefSeq" id="XP_004228271.1">
    <property type="nucleotide sequence ID" value="XM_004228223.1"/>
</dbReference>
<dbReference type="Pfam" id="PF12420">
    <property type="entry name" value="DUF3671"/>
    <property type="match status" value="1"/>
</dbReference>
<keyword evidence="3" id="KW-1185">Reference proteome</keyword>
<dbReference type="KEGG" id="pcy:PCYB_008020"/>
<dbReference type="PhylomeDB" id="K6UP37"/>
<evidence type="ECO:0000256" key="1">
    <source>
        <dbReference type="SAM" id="Phobius"/>
    </source>
</evidence>
<sequence>MIHRMREEQVGPSSYNIKLKDSIVMKWSIRTIVMCLTLSTGLILPIYLKFQKSTSGGGPTSSIFSSTLGMPEYVYTIYCIFFIVLTSIILLSIIYTMTKVVKYHRLEDGRDKSNFK</sequence>
<dbReference type="InterPro" id="IPR022139">
    <property type="entry name" value="Fam-L/Fam-M-like_plasmodium"/>
</dbReference>
<dbReference type="Proteomes" id="UP000006319">
    <property type="component" value="Unassembled WGS sequence"/>
</dbReference>
<gene>
    <name evidence="2" type="ORF">PCYB_008020</name>
</gene>
<dbReference type="OrthoDB" id="389443at2759"/>
<feature type="transmembrane region" description="Helical" evidence="1">
    <location>
        <begin position="73"/>
        <end position="95"/>
    </location>
</feature>
<keyword evidence="1" id="KW-0472">Membrane</keyword>
<protein>
    <submittedName>
        <fullName evidence="2">CYIR protein</fullName>
    </submittedName>
</protein>
<dbReference type="AlphaFoldDB" id="K6UP37"/>
<keyword evidence="1" id="KW-0812">Transmembrane</keyword>
<proteinExistence type="predicted"/>
<name>K6UP37_PLACD</name>
<evidence type="ECO:0000313" key="3">
    <source>
        <dbReference type="Proteomes" id="UP000006319"/>
    </source>
</evidence>
<accession>K6UP37</accession>
<organism evidence="2 3">
    <name type="scientific">Plasmodium cynomolgi (strain B)</name>
    <dbReference type="NCBI Taxonomy" id="1120755"/>
    <lineage>
        <taxon>Eukaryota</taxon>
        <taxon>Sar</taxon>
        <taxon>Alveolata</taxon>
        <taxon>Apicomplexa</taxon>
        <taxon>Aconoidasida</taxon>
        <taxon>Haemosporida</taxon>
        <taxon>Plasmodiidae</taxon>
        <taxon>Plasmodium</taxon>
        <taxon>Plasmodium (Plasmodium)</taxon>
    </lineage>
</organism>
<feature type="transmembrane region" description="Helical" evidence="1">
    <location>
        <begin position="27"/>
        <end position="48"/>
    </location>
</feature>
<reference evidence="2 3" key="1">
    <citation type="journal article" date="2012" name="Nat. Genet.">
        <title>Plasmodium cynomolgi genome sequences provide insight into Plasmodium vivax and the monkey malaria clade.</title>
        <authorList>
            <person name="Tachibana S."/>
            <person name="Sullivan S.A."/>
            <person name="Kawai S."/>
            <person name="Nakamura S."/>
            <person name="Kim H.R."/>
            <person name="Goto N."/>
            <person name="Arisue N."/>
            <person name="Palacpac N.M.Q."/>
            <person name="Honma H."/>
            <person name="Yagi M."/>
            <person name="Tougan T."/>
            <person name="Katakai Y."/>
            <person name="Kaneko O."/>
            <person name="Mita T."/>
            <person name="Kita K."/>
            <person name="Yasutomi Y."/>
            <person name="Sutton P.L."/>
            <person name="Shakhbatyan R."/>
            <person name="Horii T."/>
            <person name="Yasunaga T."/>
            <person name="Barnwell J.W."/>
            <person name="Escalante A.A."/>
            <person name="Carlton J.M."/>
            <person name="Tanabe K."/>
        </authorList>
    </citation>
    <scope>NUCLEOTIDE SEQUENCE [LARGE SCALE GENOMIC DNA]</scope>
    <source>
        <strain evidence="2 3">B</strain>
    </source>
</reference>
<dbReference type="GeneID" id="14696595"/>
<dbReference type="VEuPathDB" id="PlasmoDB:PCYB_008020"/>
<keyword evidence="1" id="KW-1133">Transmembrane helix</keyword>
<evidence type="ECO:0000313" key="2">
    <source>
        <dbReference type="EMBL" id="GAB70053.1"/>
    </source>
</evidence>
<feature type="non-terminal residue" evidence="2">
    <location>
        <position position="116"/>
    </location>
</feature>